<evidence type="ECO:0000313" key="1">
    <source>
        <dbReference type="EMBL" id="VFQ73824.1"/>
    </source>
</evidence>
<accession>A0A484LC16</accession>
<sequence>MESDVFLSLAANEQQREGGSHDFSIVSSSNLEIFGALGAPSAGESNYEVILLILVTDFGSFEGQRYAQHCSFAILIL</sequence>
<protein>
    <submittedName>
        <fullName evidence="1">Uncharacterized protein</fullName>
    </submittedName>
</protein>
<dbReference type="AlphaFoldDB" id="A0A484LC16"/>
<dbReference type="EMBL" id="OOIL02001262">
    <property type="protein sequence ID" value="VFQ73824.1"/>
    <property type="molecule type" value="Genomic_DNA"/>
</dbReference>
<gene>
    <name evidence="1" type="ORF">CCAM_LOCUS15600</name>
</gene>
<name>A0A484LC16_9ASTE</name>
<dbReference type="Proteomes" id="UP000595140">
    <property type="component" value="Unassembled WGS sequence"/>
</dbReference>
<reference evidence="1 2" key="1">
    <citation type="submission" date="2018-04" db="EMBL/GenBank/DDBJ databases">
        <authorList>
            <person name="Vogel A."/>
        </authorList>
    </citation>
    <scope>NUCLEOTIDE SEQUENCE [LARGE SCALE GENOMIC DNA]</scope>
</reference>
<evidence type="ECO:0000313" key="2">
    <source>
        <dbReference type="Proteomes" id="UP000595140"/>
    </source>
</evidence>
<organism evidence="1 2">
    <name type="scientific">Cuscuta campestris</name>
    <dbReference type="NCBI Taxonomy" id="132261"/>
    <lineage>
        <taxon>Eukaryota</taxon>
        <taxon>Viridiplantae</taxon>
        <taxon>Streptophyta</taxon>
        <taxon>Embryophyta</taxon>
        <taxon>Tracheophyta</taxon>
        <taxon>Spermatophyta</taxon>
        <taxon>Magnoliopsida</taxon>
        <taxon>eudicotyledons</taxon>
        <taxon>Gunneridae</taxon>
        <taxon>Pentapetalae</taxon>
        <taxon>asterids</taxon>
        <taxon>lamiids</taxon>
        <taxon>Solanales</taxon>
        <taxon>Convolvulaceae</taxon>
        <taxon>Cuscuteae</taxon>
        <taxon>Cuscuta</taxon>
        <taxon>Cuscuta subgen. Grammica</taxon>
        <taxon>Cuscuta sect. Cleistogrammica</taxon>
    </lineage>
</organism>
<keyword evidence="2" id="KW-1185">Reference proteome</keyword>
<proteinExistence type="predicted"/>